<dbReference type="EMBL" id="JALZWP010000001">
    <property type="protein sequence ID" value="MCL1627451.1"/>
    <property type="molecule type" value="Genomic_DNA"/>
</dbReference>
<reference evidence="2 3" key="1">
    <citation type="submission" date="2022-05" db="EMBL/GenBank/DDBJ databases">
        <title>Seasonal and diel survey of microbial diversity of the Tyrrhenian coast.</title>
        <authorList>
            <person name="Gattoni G."/>
            <person name="Corral P."/>
        </authorList>
    </citation>
    <scope>NUCLEOTIDE SEQUENCE [LARGE SCALE GENOMIC DNA]</scope>
    <source>
        <strain evidence="2 3">V10</strain>
    </source>
</reference>
<dbReference type="Gene3D" id="3.40.1260.10">
    <property type="entry name" value="DsrEFH-like"/>
    <property type="match status" value="1"/>
</dbReference>
<proteinExistence type="predicted"/>
<evidence type="ECO:0000313" key="2">
    <source>
        <dbReference type="EMBL" id="MCL1627451.1"/>
    </source>
</evidence>
<sequence>MSTFRAVIAAATFGLATAGAAHADPAEKLVTIVTSDNAQTQLMSMVLTAAAVEQGAQARILLCGPGGDIALTDAPETATAPQPPRDASPQGLMQMLMSRGVTVEVCAIYLPGLGADQSVLVEGVGVAAPPAMGAAMLDADAQIWSF</sequence>
<keyword evidence="1" id="KW-0732">Signal</keyword>
<feature type="chain" id="PRO_5045877674" evidence="1">
    <location>
        <begin position="24"/>
        <end position="146"/>
    </location>
</feature>
<organism evidence="2 3">
    <name type="scientific">Roseinatronobacter domitianus</name>
    <dbReference type="NCBI Taxonomy" id="2940293"/>
    <lineage>
        <taxon>Bacteria</taxon>
        <taxon>Pseudomonadati</taxon>
        <taxon>Pseudomonadota</taxon>
        <taxon>Alphaproteobacteria</taxon>
        <taxon>Rhodobacterales</taxon>
        <taxon>Paracoccaceae</taxon>
        <taxon>Roseinatronobacter</taxon>
    </lineage>
</organism>
<dbReference type="InterPro" id="IPR027396">
    <property type="entry name" value="DsrEFH-like"/>
</dbReference>
<protein>
    <submittedName>
        <fullName evidence="2">DsrE family protein</fullName>
    </submittedName>
</protein>
<dbReference type="InterPro" id="IPR003787">
    <property type="entry name" value="Sulphur_relay_DsrE/F-like"/>
</dbReference>
<gene>
    <name evidence="2" type="ORF">M3N55_01790</name>
</gene>
<keyword evidence="3" id="KW-1185">Reference proteome</keyword>
<evidence type="ECO:0000313" key="3">
    <source>
        <dbReference type="Proteomes" id="UP001202550"/>
    </source>
</evidence>
<evidence type="ECO:0000256" key="1">
    <source>
        <dbReference type="SAM" id="SignalP"/>
    </source>
</evidence>
<comment type="caution">
    <text evidence="2">The sequence shown here is derived from an EMBL/GenBank/DDBJ whole genome shotgun (WGS) entry which is preliminary data.</text>
</comment>
<dbReference type="RefSeq" id="WP_249055781.1">
    <property type="nucleotide sequence ID" value="NZ_JALZWP010000001.1"/>
</dbReference>
<name>A0ABT0LXV8_9RHOB</name>
<accession>A0ABT0LXV8</accession>
<feature type="signal peptide" evidence="1">
    <location>
        <begin position="1"/>
        <end position="23"/>
    </location>
</feature>
<dbReference type="Proteomes" id="UP001202550">
    <property type="component" value="Unassembled WGS sequence"/>
</dbReference>
<dbReference type="SUPFAM" id="SSF75169">
    <property type="entry name" value="DsrEFH-like"/>
    <property type="match status" value="1"/>
</dbReference>
<dbReference type="Pfam" id="PF02635">
    <property type="entry name" value="DsrE"/>
    <property type="match status" value="1"/>
</dbReference>